<dbReference type="Gene3D" id="3.40.50.300">
    <property type="entry name" value="P-loop containing nucleotide triphosphate hydrolases"/>
    <property type="match status" value="1"/>
</dbReference>
<dbReference type="SUPFAM" id="SSF52540">
    <property type="entry name" value="P-loop containing nucleoside triphosphate hydrolases"/>
    <property type="match status" value="1"/>
</dbReference>
<evidence type="ECO:0000256" key="2">
    <source>
        <dbReference type="ARBA" id="ARBA00022801"/>
    </source>
</evidence>
<dbReference type="InterPro" id="IPR014016">
    <property type="entry name" value="UvrD-like_ATP-bd"/>
</dbReference>
<dbReference type="PROSITE" id="PS51198">
    <property type="entry name" value="UVRD_HELICASE_ATP_BIND"/>
    <property type="match status" value="1"/>
</dbReference>
<dbReference type="GO" id="GO:0005524">
    <property type="term" value="F:ATP binding"/>
    <property type="evidence" value="ECO:0007669"/>
    <property type="project" value="UniProtKB-KW"/>
</dbReference>
<dbReference type="InterPro" id="IPR027417">
    <property type="entry name" value="P-loop_NTPase"/>
</dbReference>
<proteinExistence type="predicted"/>
<dbReference type="PANTHER" id="PTHR11070:SF2">
    <property type="entry name" value="ATP-DEPENDENT DNA HELICASE SRS2"/>
    <property type="match status" value="1"/>
</dbReference>
<organism evidence="6">
    <name type="scientific">marine sediment metagenome</name>
    <dbReference type="NCBI Taxonomy" id="412755"/>
    <lineage>
        <taxon>unclassified sequences</taxon>
        <taxon>metagenomes</taxon>
        <taxon>ecological metagenomes</taxon>
    </lineage>
</organism>
<evidence type="ECO:0000256" key="1">
    <source>
        <dbReference type="ARBA" id="ARBA00022741"/>
    </source>
</evidence>
<keyword evidence="3" id="KW-0347">Helicase</keyword>
<reference evidence="6" key="1">
    <citation type="journal article" date="2014" name="Front. Microbiol.">
        <title>High frequency of phylogenetically diverse reductive dehalogenase-homologous genes in deep subseafloor sedimentary metagenomes.</title>
        <authorList>
            <person name="Kawai M."/>
            <person name="Futagami T."/>
            <person name="Toyoda A."/>
            <person name="Takaki Y."/>
            <person name="Nishi S."/>
            <person name="Hori S."/>
            <person name="Arai W."/>
            <person name="Tsubouchi T."/>
            <person name="Morono Y."/>
            <person name="Uchiyama I."/>
            <person name="Ito T."/>
            <person name="Fujiyama A."/>
            <person name="Inagaki F."/>
            <person name="Takami H."/>
        </authorList>
    </citation>
    <scope>NUCLEOTIDE SEQUENCE</scope>
    <source>
        <strain evidence="6">Expedition CK06-06</strain>
    </source>
</reference>
<feature type="domain" description="UvrD-like helicase ATP-binding" evidence="5">
    <location>
        <begin position="1"/>
        <end position="144"/>
    </location>
</feature>
<dbReference type="GO" id="GO:0016787">
    <property type="term" value="F:hydrolase activity"/>
    <property type="evidence" value="ECO:0007669"/>
    <property type="project" value="UniProtKB-KW"/>
</dbReference>
<dbReference type="AlphaFoldDB" id="X0XKF7"/>
<evidence type="ECO:0000313" key="6">
    <source>
        <dbReference type="EMBL" id="GAG35827.1"/>
    </source>
</evidence>
<dbReference type="Pfam" id="PF00580">
    <property type="entry name" value="UvrD-helicase"/>
    <property type="match status" value="1"/>
</dbReference>
<protein>
    <recommendedName>
        <fullName evidence="5">UvrD-like helicase ATP-binding domain-containing protein</fullName>
    </recommendedName>
</protein>
<dbReference type="GO" id="GO:0043138">
    <property type="term" value="F:3'-5' DNA helicase activity"/>
    <property type="evidence" value="ECO:0007669"/>
    <property type="project" value="TreeGrafter"/>
</dbReference>
<dbReference type="GO" id="GO:0000725">
    <property type="term" value="P:recombinational repair"/>
    <property type="evidence" value="ECO:0007669"/>
    <property type="project" value="TreeGrafter"/>
</dbReference>
<feature type="non-terminal residue" evidence="6">
    <location>
        <position position="174"/>
    </location>
</feature>
<evidence type="ECO:0000259" key="5">
    <source>
        <dbReference type="PROSITE" id="PS51198"/>
    </source>
</evidence>
<sequence>MRVRDKRLRAFESAWAILQSDEPGWTQDPVDSDFQDELLSWLQFHKAMLIGELVPEALLYLRNNPACEERSAFDHVIVDEYQDLNKAEQVLVDLLAKDRNLVVAGDDDQSVYSFKFAHPEGIIEFPQNHPGTYTEPLAESVRCPTKVIEVANCLISHNSRPDPARCMKPAPGAK</sequence>
<evidence type="ECO:0000256" key="4">
    <source>
        <dbReference type="ARBA" id="ARBA00022840"/>
    </source>
</evidence>
<dbReference type="EMBL" id="BARS01040447">
    <property type="protein sequence ID" value="GAG35827.1"/>
    <property type="molecule type" value="Genomic_DNA"/>
</dbReference>
<dbReference type="GO" id="GO:0003677">
    <property type="term" value="F:DNA binding"/>
    <property type="evidence" value="ECO:0007669"/>
    <property type="project" value="InterPro"/>
</dbReference>
<dbReference type="PANTHER" id="PTHR11070">
    <property type="entry name" value="UVRD / RECB / PCRA DNA HELICASE FAMILY MEMBER"/>
    <property type="match status" value="1"/>
</dbReference>
<evidence type="ECO:0000256" key="3">
    <source>
        <dbReference type="ARBA" id="ARBA00022806"/>
    </source>
</evidence>
<comment type="caution">
    <text evidence="6">The sequence shown here is derived from an EMBL/GenBank/DDBJ whole genome shotgun (WGS) entry which is preliminary data.</text>
</comment>
<accession>X0XKF7</accession>
<name>X0XKF7_9ZZZZ</name>
<gene>
    <name evidence="6" type="ORF">S01H1_61655</name>
</gene>
<keyword evidence="4" id="KW-0067">ATP-binding</keyword>
<keyword evidence="1" id="KW-0547">Nucleotide-binding</keyword>
<dbReference type="InterPro" id="IPR000212">
    <property type="entry name" value="DNA_helicase_UvrD/REP"/>
</dbReference>
<keyword evidence="2" id="KW-0378">Hydrolase</keyword>